<dbReference type="PANTHER" id="PTHR43888">
    <property type="entry name" value="DNAJ-LIKE-2, ISOFORM A-RELATED"/>
    <property type="match status" value="1"/>
</dbReference>
<organism evidence="2 3">
    <name type="scientific">Microthlaspi erraticum</name>
    <dbReference type="NCBI Taxonomy" id="1685480"/>
    <lineage>
        <taxon>Eukaryota</taxon>
        <taxon>Viridiplantae</taxon>
        <taxon>Streptophyta</taxon>
        <taxon>Embryophyta</taxon>
        <taxon>Tracheophyta</taxon>
        <taxon>Spermatophyta</taxon>
        <taxon>Magnoliopsida</taxon>
        <taxon>eudicotyledons</taxon>
        <taxon>Gunneridae</taxon>
        <taxon>Pentapetalae</taxon>
        <taxon>rosids</taxon>
        <taxon>malvids</taxon>
        <taxon>Brassicales</taxon>
        <taxon>Brassicaceae</taxon>
        <taxon>Coluteocarpeae</taxon>
        <taxon>Microthlaspi</taxon>
    </lineage>
</organism>
<evidence type="ECO:0000313" key="2">
    <source>
        <dbReference type="EMBL" id="CAA7057413.1"/>
    </source>
</evidence>
<reference evidence="2" key="1">
    <citation type="submission" date="2020-01" db="EMBL/GenBank/DDBJ databases">
        <authorList>
            <person name="Mishra B."/>
        </authorList>
    </citation>
    <scope>NUCLEOTIDE SEQUENCE [LARGE SCALE GENOMIC DNA]</scope>
</reference>
<dbReference type="Proteomes" id="UP000467841">
    <property type="component" value="Unassembled WGS sequence"/>
</dbReference>
<evidence type="ECO:0000313" key="3">
    <source>
        <dbReference type="Proteomes" id="UP000467841"/>
    </source>
</evidence>
<comment type="caution">
    <text evidence="2">The sequence shown here is derived from an EMBL/GenBank/DDBJ whole genome shotgun (WGS) entry which is preliminary data.</text>
</comment>
<keyword evidence="3" id="KW-1185">Reference proteome</keyword>
<accession>A0A6D2KZ24</accession>
<sequence>MAIRSVLNQALDHGITNIKLYSDAQDLIRAINSQEQLKELAQAYEVLINPEKREIYDQYEVDTLKEGTGGGGGGHDPFDIFSSFFGGGSPFGARRWEGPKEEAGWSLIEPRKGVIHTIGTPLDVPLDNGEATRDGDEETELRIDQDVPTKLRVYLVDAFAL</sequence>
<proteinExistence type="predicted"/>
<dbReference type="InterPro" id="IPR036869">
    <property type="entry name" value="J_dom_sf"/>
</dbReference>
<dbReference type="EMBL" id="CACVBM020001689">
    <property type="protein sequence ID" value="CAA7057413.1"/>
    <property type="molecule type" value="Genomic_DNA"/>
</dbReference>
<dbReference type="InterPro" id="IPR044713">
    <property type="entry name" value="DNJA1/2-like"/>
</dbReference>
<name>A0A6D2KZ24_9BRAS</name>
<dbReference type="PRINTS" id="PR00625">
    <property type="entry name" value="JDOMAIN"/>
</dbReference>
<dbReference type="InterPro" id="IPR001623">
    <property type="entry name" value="DnaJ_domain"/>
</dbReference>
<dbReference type="AlphaFoldDB" id="A0A6D2KZ24"/>
<evidence type="ECO:0000259" key="1">
    <source>
        <dbReference type="PROSITE" id="PS50076"/>
    </source>
</evidence>
<gene>
    <name evidence="2" type="ORF">MERR_LOCUS44649</name>
</gene>
<dbReference type="GO" id="GO:0030544">
    <property type="term" value="F:Hsp70 protein binding"/>
    <property type="evidence" value="ECO:0007669"/>
    <property type="project" value="InterPro"/>
</dbReference>
<dbReference type="GO" id="GO:0006457">
    <property type="term" value="P:protein folding"/>
    <property type="evidence" value="ECO:0007669"/>
    <property type="project" value="InterPro"/>
</dbReference>
<dbReference type="OrthoDB" id="1933851at2759"/>
<dbReference type="SUPFAM" id="SSF46565">
    <property type="entry name" value="Chaperone J-domain"/>
    <property type="match status" value="1"/>
</dbReference>
<protein>
    <recommendedName>
        <fullName evidence="1">J domain-containing protein</fullName>
    </recommendedName>
</protein>
<dbReference type="PROSITE" id="PS50076">
    <property type="entry name" value="DNAJ_2"/>
    <property type="match status" value="1"/>
</dbReference>
<feature type="domain" description="J" evidence="1">
    <location>
        <begin position="1"/>
        <end position="60"/>
    </location>
</feature>
<dbReference type="Gene3D" id="1.10.287.110">
    <property type="entry name" value="DnaJ domain"/>
    <property type="match status" value="1"/>
</dbReference>